<dbReference type="HOGENOM" id="CLU_013783_3_0_1"/>
<keyword evidence="12" id="KW-0843">Virulence</keyword>
<comment type="catalytic activity">
    <reaction evidence="1">
        <text>Release of an N-terminal tripeptide from a polypeptide.</text>
        <dbReference type="EC" id="3.4.14.10"/>
    </reaction>
</comment>
<dbReference type="AlphaFoldDB" id="K1WMH4"/>
<gene>
    <name evidence="18" type="ORF">MBM_03157</name>
</gene>
<dbReference type="InterPro" id="IPR023828">
    <property type="entry name" value="Peptidase_S8_Ser-AS"/>
</dbReference>
<keyword evidence="10 15" id="KW-0720">Serine protease</keyword>
<dbReference type="GO" id="GO:0006508">
    <property type="term" value="P:proteolysis"/>
    <property type="evidence" value="ECO:0007669"/>
    <property type="project" value="UniProtKB-KW"/>
</dbReference>
<evidence type="ECO:0000256" key="1">
    <source>
        <dbReference type="ARBA" id="ARBA00001910"/>
    </source>
</evidence>
<evidence type="ECO:0000256" key="5">
    <source>
        <dbReference type="ARBA" id="ARBA00022525"/>
    </source>
</evidence>
<keyword evidence="7 15" id="KW-0479">Metal-binding</keyword>
<evidence type="ECO:0000313" key="18">
    <source>
        <dbReference type="EMBL" id="EKD18915.1"/>
    </source>
</evidence>
<feature type="binding site" evidence="15">
    <location>
        <position position="577"/>
    </location>
    <ligand>
        <name>Ca(2+)</name>
        <dbReference type="ChEBI" id="CHEBI:29108"/>
    </ligand>
</feature>
<keyword evidence="11 15" id="KW-0106">Calcium</keyword>
<evidence type="ECO:0000256" key="3">
    <source>
        <dbReference type="ARBA" id="ARBA00004239"/>
    </source>
</evidence>
<keyword evidence="13" id="KW-0865">Zymogen</keyword>
<keyword evidence="14" id="KW-0325">Glycoprotein</keyword>
<dbReference type="InterPro" id="IPR000209">
    <property type="entry name" value="Peptidase_S8/S53_dom"/>
</dbReference>
<dbReference type="SUPFAM" id="SSF52743">
    <property type="entry name" value="Subtilisin-like"/>
    <property type="match status" value="1"/>
</dbReference>
<dbReference type="KEGG" id="mbe:MBM_03157"/>
<protein>
    <recommendedName>
        <fullName evidence="4">tripeptidyl-peptidase II</fullName>
        <ecNumber evidence="4">3.4.14.10</ecNumber>
    </recommendedName>
</protein>
<name>K1WMH4_MARBU</name>
<evidence type="ECO:0000256" key="12">
    <source>
        <dbReference type="ARBA" id="ARBA00023026"/>
    </source>
</evidence>
<dbReference type="InterPro" id="IPR015366">
    <property type="entry name" value="S53_propep"/>
</dbReference>
<accession>K1WMH4</accession>
<dbReference type="GeneID" id="18759092"/>
<feature type="active site" description="Charge relay system" evidence="15">
    <location>
        <position position="513"/>
    </location>
</feature>
<evidence type="ECO:0000256" key="8">
    <source>
        <dbReference type="ARBA" id="ARBA00022729"/>
    </source>
</evidence>
<feature type="active site" description="Charge relay system" evidence="15">
    <location>
        <position position="306"/>
    </location>
</feature>
<keyword evidence="5" id="KW-0964">Secreted</keyword>
<feature type="domain" description="Peptidase S53" evidence="17">
    <location>
        <begin position="225"/>
        <end position="599"/>
    </location>
</feature>
<dbReference type="FunFam" id="3.40.50.200:FF:000015">
    <property type="entry name" value="Tripeptidyl peptidase A"/>
    <property type="match status" value="1"/>
</dbReference>
<dbReference type="PANTHER" id="PTHR14218:SF10">
    <property type="entry name" value="PEPTIDASE S53 DOMAIN-CONTAINING PROTEIN"/>
    <property type="match status" value="1"/>
</dbReference>
<comment type="subcellular location">
    <subcellularLocation>
        <location evidence="3">Secreted</location>
        <location evidence="3">Extracellular space</location>
    </subcellularLocation>
</comment>
<evidence type="ECO:0000256" key="10">
    <source>
        <dbReference type="ARBA" id="ARBA00022825"/>
    </source>
</evidence>
<proteinExistence type="predicted"/>
<evidence type="ECO:0000259" key="17">
    <source>
        <dbReference type="PROSITE" id="PS51695"/>
    </source>
</evidence>
<dbReference type="OrthoDB" id="409122at2759"/>
<dbReference type="InterPro" id="IPR036852">
    <property type="entry name" value="Peptidase_S8/S53_dom_sf"/>
</dbReference>
<evidence type="ECO:0000256" key="15">
    <source>
        <dbReference type="PROSITE-ProRule" id="PRU01032"/>
    </source>
</evidence>
<keyword evidence="6 15" id="KW-0645">Protease</keyword>
<dbReference type="PANTHER" id="PTHR14218">
    <property type="entry name" value="PROTEASE S8 TRIPEPTIDYL PEPTIDASE I CLN2"/>
    <property type="match status" value="1"/>
</dbReference>
<dbReference type="eggNOG" id="ENOG502QR6D">
    <property type="taxonomic scope" value="Eukaryota"/>
</dbReference>
<dbReference type="EMBL" id="JH921432">
    <property type="protein sequence ID" value="EKD18915.1"/>
    <property type="molecule type" value="Genomic_DNA"/>
</dbReference>
<reference evidence="18 19" key="1">
    <citation type="journal article" date="2012" name="BMC Genomics">
        <title>Sequencing the genome of Marssonina brunnea reveals fungus-poplar co-evolution.</title>
        <authorList>
            <person name="Zhu S."/>
            <person name="Cao Y.-Z."/>
            <person name="Jiang C."/>
            <person name="Tan B.-Y."/>
            <person name="Wang Z."/>
            <person name="Feng S."/>
            <person name="Zhang L."/>
            <person name="Su X.-H."/>
            <person name="Brejova B."/>
            <person name="Vinar T."/>
            <person name="Xu M."/>
            <person name="Wang M.-X."/>
            <person name="Zhang S.-G."/>
            <person name="Huang M.-R."/>
            <person name="Wu R."/>
            <person name="Zhou Y."/>
        </authorList>
    </citation>
    <scope>NUCLEOTIDE SEQUENCE [LARGE SCALE GENOMIC DNA]</scope>
    <source>
        <strain evidence="18 19">MB_m1</strain>
    </source>
</reference>
<dbReference type="RefSeq" id="XP_007291046.1">
    <property type="nucleotide sequence ID" value="XM_007290984.1"/>
</dbReference>
<sequence length="601" mass="64102">MKFSLVALLVVVGTGTATGTAAAAAASQEYRVFEQLPAAPAPWIVKKDAPEIDSNRSFRLRIHLKNRNVGLFQQKVLDASTPDHPSYGRHLSREEVNSMIAPPKDSFTQVLGWLAAYNLTSQAKIENDWVLVDTTIGIVETLLATRYQIFENSESGKTAARTLEYSLPAVLHAYVDIVAPTIKFSAPVPQLSTIVKDFDAPVALNKVGAAADIHDGLDTVACNVSTTPDCIKALYKFKHFRGSRRNGNRIGLAGFLEQYAQHDDLAQFLETYVPGTYGNESDFTEVLINGGLNTQDATGGPQSIVEANLDIQYGLGLAYPTPAVYYSTGGRPPETVDYELDNEPYLEFLTDLLARKTIPQTISISYGDNEWGVPITYAKTVCDLFAQVTARGVTILASSGDSGSGSNCSSTNPSKLLYTPAFPASCPWVTAVGATRYVAPELAVSFSGGGFSDFFARPAWQDAAVSAWLSTQADPAFTPFFNVSGRAYPDVSAQGVYFHTIITGVDELVSGTSASSPAFAAVVALLNGDRISHGLPPFGFLNPWLYSKGVSGLVDIVAGKSSGCSQIPGSGFPAVEGWDPVTGLGTPDFKKLRLASTGISG</sequence>
<dbReference type="InParanoid" id="K1WMH4"/>
<evidence type="ECO:0000313" key="19">
    <source>
        <dbReference type="Proteomes" id="UP000006753"/>
    </source>
</evidence>
<dbReference type="Gene3D" id="3.40.50.200">
    <property type="entry name" value="Peptidase S8/S53 domain"/>
    <property type="match status" value="1"/>
</dbReference>
<dbReference type="Pfam" id="PF09286">
    <property type="entry name" value="Pro-kuma_activ"/>
    <property type="match status" value="1"/>
</dbReference>
<dbReference type="GO" id="GO:0005576">
    <property type="term" value="C:extracellular region"/>
    <property type="evidence" value="ECO:0007669"/>
    <property type="project" value="UniProtKB-SubCell"/>
</dbReference>
<dbReference type="GO" id="GO:0046872">
    <property type="term" value="F:metal ion binding"/>
    <property type="evidence" value="ECO:0007669"/>
    <property type="project" value="UniProtKB-UniRule"/>
</dbReference>
<feature type="binding site" evidence="15">
    <location>
        <position position="555"/>
    </location>
    <ligand>
        <name>Ca(2+)</name>
        <dbReference type="ChEBI" id="CHEBI:29108"/>
    </ligand>
</feature>
<dbReference type="CDD" id="cd04056">
    <property type="entry name" value="Peptidases_S53"/>
    <property type="match status" value="1"/>
</dbReference>
<dbReference type="GO" id="GO:0008240">
    <property type="term" value="F:tripeptidyl-peptidase activity"/>
    <property type="evidence" value="ECO:0007669"/>
    <property type="project" value="UniProtKB-EC"/>
</dbReference>
<keyword evidence="8 16" id="KW-0732">Signal</keyword>
<dbReference type="EC" id="3.4.14.10" evidence="4"/>
<comment type="cofactor">
    <cofactor evidence="15">
        <name>Ca(2+)</name>
        <dbReference type="ChEBI" id="CHEBI:29108"/>
    </cofactor>
    <text evidence="15">Binds 1 Ca(2+) ion per subunit.</text>
</comment>
<evidence type="ECO:0000256" key="14">
    <source>
        <dbReference type="ARBA" id="ARBA00023180"/>
    </source>
</evidence>
<feature type="binding site" evidence="15">
    <location>
        <position position="556"/>
    </location>
    <ligand>
        <name>Ca(2+)</name>
        <dbReference type="ChEBI" id="CHEBI:29108"/>
    </ligand>
</feature>
<organism evidence="18 19">
    <name type="scientific">Marssonina brunnea f. sp. multigermtubi (strain MB_m1)</name>
    <name type="common">Marssonina leaf spot fungus</name>
    <dbReference type="NCBI Taxonomy" id="1072389"/>
    <lineage>
        <taxon>Eukaryota</taxon>
        <taxon>Fungi</taxon>
        <taxon>Dikarya</taxon>
        <taxon>Ascomycota</taxon>
        <taxon>Pezizomycotina</taxon>
        <taxon>Leotiomycetes</taxon>
        <taxon>Helotiales</taxon>
        <taxon>Drepanopezizaceae</taxon>
        <taxon>Drepanopeziza</taxon>
    </lineage>
</organism>
<evidence type="ECO:0000256" key="9">
    <source>
        <dbReference type="ARBA" id="ARBA00022801"/>
    </source>
</evidence>
<feature type="chain" id="PRO_5003854542" description="tripeptidyl-peptidase II" evidence="16">
    <location>
        <begin position="18"/>
        <end position="601"/>
    </location>
</feature>
<feature type="signal peptide" evidence="16">
    <location>
        <begin position="1"/>
        <end position="17"/>
    </location>
</feature>
<feature type="binding site" evidence="15">
    <location>
        <position position="579"/>
    </location>
    <ligand>
        <name>Ca(2+)</name>
        <dbReference type="ChEBI" id="CHEBI:29108"/>
    </ligand>
</feature>
<dbReference type="OMA" id="VIRTMNY"/>
<dbReference type="Pfam" id="PF00082">
    <property type="entry name" value="Peptidase_S8"/>
    <property type="match status" value="1"/>
</dbReference>
<dbReference type="PROSITE" id="PS00138">
    <property type="entry name" value="SUBTILASE_SER"/>
    <property type="match status" value="1"/>
</dbReference>
<evidence type="ECO:0000256" key="11">
    <source>
        <dbReference type="ARBA" id="ARBA00022837"/>
    </source>
</evidence>
<feature type="active site" description="Charge relay system" evidence="15">
    <location>
        <position position="310"/>
    </location>
</feature>
<evidence type="ECO:0000256" key="2">
    <source>
        <dbReference type="ARBA" id="ARBA00002451"/>
    </source>
</evidence>
<evidence type="ECO:0000256" key="13">
    <source>
        <dbReference type="ARBA" id="ARBA00023145"/>
    </source>
</evidence>
<evidence type="ECO:0000256" key="4">
    <source>
        <dbReference type="ARBA" id="ARBA00012462"/>
    </source>
</evidence>
<comment type="function">
    <text evidence="2">Secreted tripeptidyl-peptidase which degrades proteins at acidic pHs and is involved in virulence.</text>
</comment>
<keyword evidence="9 15" id="KW-0378">Hydrolase</keyword>
<dbReference type="GO" id="GO:0004252">
    <property type="term" value="F:serine-type endopeptidase activity"/>
    <property type="evidence" value="ECO:0007669"/>
    <property type="project" value="UniProtKB-UniRule"/>
</dbReference>
<dbReference type="Proteomes" id="UP000006753">
    <property type="component" value="Unassembled WGS sequence"/>
</dbReference>
<keyword evidence="19" id="KW-1185">Reference proteome</keyword>
<dbReference type="SUPFAM" id="SSF54897">
    <property type="entry name" value="Protease propeptides/inhibitors"/>
    <property type="match status" value="1"/>
</dbReference>
<evidence type="ECO:0000256" key="6">
    <source>
        <dbReference type="ARBA" id="ARBA00022670"/>
    </source>
</evidence>
<dbReference type="InterPro" id="IPR030400">
    <property type="entry name" value="Sedolisin_dom"/>
</dbReference>
<dbReference type="CDD" id="cd11377">
    <property type="entry name" value="Pro-peptidase_S53"/>
    <property type="match status" value="1"/>
</dbReference>
<dbReference type="SMART" id="SM00944">
    <property type="entry name" value="Pro-kuma_activ"/>
    <property type="match status" value="1"/>
</dbReference>
<evidence type="ECO:0000256" key="16">
    <source>
        <dbReference type="SAM" id="SignalP"/>
    </source>
</evidence>
<dbReference type="InterPro" id="IPR050819">
    <property type="entry name" value="Tripeptidyl-peptidase_I"/>
</dbReference>
<evidence type="ECO:0000256" key="7">
    <source>
        <dbReference type="ARBA" id="ARBA00022723"/>
    </source>
</evidence>
<dbReference type="PROSITE" id="PS51695">
    <property type="entry name" value="SEDOLISIN"/>
    <property type="match status" value="1"/>
</dbReference>